<dbReference type="PROSITE" id="PS50903">
    <property type="entry name" value="RUBREDOXIN_LIKE"/>
    <property type="match status" value="1"/>
</dbReference>
<evidence type="ECO:0000256" key="4">
    <source>
        <dbReference type="ARBA" id="ARBA00022723"/>
    </source>
</evidence>
<evidence type="ECO:0000256" key="7">
    <source>
        <dbReference type="RuleBase" id="RU003820"/>
    </source>
</evidence>
<accession>A0ABR9D575</accession>
<proteinExistence type="inferred from homology"/>
<protein>
    <recommendedName>
        <fullName evidence="7">Rubredoxin</fullName>
    </recommendedName>
</protein>
<comment type="caution">
    <text evidence="9">The sequence shown here is derived from an EMBL/GenBank/DDBJ whole genome shotgun (WGS) entry which is preliminary data.</text>
</comment>
<dbReference type="InterPro" id="IPR018527">
    <property type="entry name" value="Rubredoxin_Fe_BS"/>
</dbReference>
<organism evidence="9 10">
    <name type="scientific">Methylomonas albis</name>
    <dbReference type="NCBI Taxonomy" id="1854563"/>
    <lineage>
        <taxon>Bacteria</taxon>
        <taxon>Pseudomonadati</taxon>
        <taxon>Pseudomonadota</taxon>
        <taxon>Gammaproteobacteria</taxon>
        <taxon>Methylococcales</taxon>
        <taxon>Methylococcaceae</taxon>
        <taxon>Methylomonas</taxon>
    </lineage>
</organism>
<dbReference type="Pfam" id="PF00301">
    <property type="entry name" value="Rubredoxin"/>
    <property type="match status" value="1"/>
</dbReference>
<keyword evidence="5 7" id="KW-0249">Electron transport</keyword>
<dbReference type="RefSeq" id="WP_192376327.1">
    <property type="nucleotide sequence ID" value="NZ_CAJHIV010000001.1"/>
</dbReference>
<evidence type="ECO:0000256" key="5">
    <source>
        <dbReference type="ARBA" id="ARBA00022982"/>
    </source>
</evidence>
<feature type="domain" description="Rubredoxin-like" evidence="8">
    <location>
        <begin position="20"/>
        <end position="71"/>
    </location>
</feature>
<keyword evidence="6 7" id="KW-0408">Iron</keyword>
<reference evidence="9 10" key="1">
    <citation type="submission" date="2020-09" db="EMBL/GenBank/DDBJ databases">
        <title>Methylomonas albis sp. nov. and Methylomonas fluvii sp. nov.: Two cold-adapted methanotrophs from the River Elbe and an amended description of Methylovulum psychrotolerans strain Eb1.</title>
        <authorList>
            <person name="Bussmann I.K."/>
            <person name="Klings K.-W."/>
            <person name="Warnstedt J."/>
            <person name="Hoppert M."/>
            <person name="Saborowski A."/>
            <person name="Horn F."/>
            <person name="Liebner S."/>
        </authorList>
    </citation>
    <scope>NUCLEOTIDE SEQUENCE [LARGE SCALE GENOMIC DNA]</scope>
    <source>
        <strain evidence="9 10">EbA</strain>
    </source>
</reference>
<evidence type="ECO:0000256" key="1">
    <source>
        <dbReference type="ARBA" id="ARBA00001965"/>
    </source>
</evidence>
<dbReference type="PROSITE" id="PS00202">
    <property type="entry name" value="RUBREDOXIN"/>
    <property type="match status" value="1"/>
</dbReference>
<evidence type="ECO:0000256" key="6">
    <source>
        <dbReference type="ARBA" id="ARBA00023004"/>
    </source>
</evidence>
<dbReference type="InterPro" id="IPR050526">
    <property type="entry name" value="Rubredoxin_ET"/>
</dbReference>
<evidence type="ECO:0000313" key="9">
    <source>
        <dbReference type="EMBL" id="MBD9358090.1"/>
    </source>
</evidence>
<keyword evidence="3" id="KW-0813">Transport</keyword>
<evidence type="ECO:0000256" key="3">
    <source>
        <dbReference type="ARBA" id="ARBA00022448"/>
    </source>
</evidence>
<dbReference type="PANTHER" id="PTHR47627">
    <property type="entry name" value="RUBREDOXIN"/>
    <property type="match status" value="1"/>
</dbReference>
<evidence type="ECO:0000313" key="10">
    <source>
        <dbReference type="Proteomes" id="UP000652176"/>
    </source>
</evidence>
<dbReference type="Proteomes" id="UP000652176">
    <property type="component" value="Unassembled WGS sequence"/>
</dbReference>
<comment type="cofactor">
    <cofactor evidence="1 7">
        <name>Fe(3+)</name>
        <dbReference type="ChEBI" id="CHEBI:29034"/>
    </cofactor>
</comment>
<dbReference type="InterPro" id="IPR024934">
    <property type="entry name" value="Rubredoxin-like_dom"/>
</dbReference>
<dbReference type="PANTHER" id="PTHR47627:SF1">
    <property type="entry name" value="RUBREDOXIN-1-RELATED"/>
    <property type="match status" value="1"/>
</dbReference>
<dbReference type="CDD" id="cd00730">
    <property type="entry name" value="rubredoxin"/>
    <property type="match status" value="1"/>
</dbReference>
<dbReference type="Gene3D" id="2.20.28.10">
    <property type="match status" value="1"/>
</dbReference>
<keyword evidence="4 7" id="KW-0479">Metal-binding</keyword>
<dbReference type="PRINTS" id="PR00163">
    <property type="entry name" value="RUBREDOXIN"/>
</dbReference>
<gene>
    <name evidence="9" type="ORF">IE877_19810</name>
</gene>
<evidence type="ECO:0000259" key="8">
    <source>
        <dbReference type="PROSITE" id="PS50903"/>
    </source>
</evidence>
<evidence type="ECO:0000256" key="2">
    <source>
        <dbReference type="ARBA" id="ARBA00005337"/>
    </source>
</evidence>
<keyword evidence="10" id="KW-1185">Reference proteome</keyword>
<comment type="similarity">
    <text evidence="2 7">Belongs to the rubredoxin family.</text>
</comment>
<dbReference type="SUPFAM" id="SSF57802">
    <property type="entry name" value="Rubredoxin-like"/>
    <property type="match status" value="1"/>
</dbReference>
<dbReference type="InterPro" id="IPR024935">
    <property type="entry name" value="Rubredoxin_dom"/>
</dbReference>
<dbReference type="EMBL" id="JACXSS010000001">
    <property type="protein sequence ID" value="MBD9358090.1"/>
    <property type="molecule type" value="Genomic_DNA"/>
</dbReference>
<name>A0ABR9D575_9GAMM</name>
<sequence length="73" mass="7740">MSEGFFAGAYGGDAANLPVDAKLECKICWHVYDPAAGDAVWQVPPGTAFADLPDHWSCPQCGAPKQGFLVLDD</sequence>